<dbReference type="InterPro" id="IPR036709">
    <property type="entry name" value="Autotransporte_beta_dom_sf"/>
</dbReference>
<feature type="domain" description="Autotransporter" evidence="3">
    <location>
        <begin position="756"/>
        <end position="1038"/>
    </location>
</feature>
<sequence length="1038" mass="105068">MRILQFCVKTPSVSSSTLFGDGLCPSPSIPVLWRLGVAGVHNGSGSGSAKPRLSRAILLGCLITGAAFPASAQTWNGGNGDWSNDANWNGNAQPDPTSDAQIASGNATISGSAAEAHSLDIQSGGTVTVDGTGASLTATETRTSGGTLTIQDGGAVTNDSGVVGGTTTISGTDGSGHASIWTSNTYFAVGDGGAGTLNILAGGKVVVGVSSSLGLDYFGDALVSGAGSSWENTGRLTIDNGALRIEDGGNVSTDDAIVGNQDQGEAEVSGAGSRWDSTGQMSVGSYNGRGVLTIRDGAVVTSGQGYVGASGIARGTVSVTGTGSRWDITTSNLTLGNYGTGSLTIEDGAVVSVKAGVWLGISDNLANGTLNVYGTPGARGVVETNFLRGGLGTADVTLDGGILRATQNATSFFVNFDNGTVTLDTGGGIVDTNGYDIGISPELTGIGALTKDGSGTLTLTGANTYLGNTTISLGTLRLGDGGTSGSILGDVSNNGILAFDRSDDVIFGGTITGTGGVHQIGSGMTRLTADSSALTGLSLVRDGILSVNGSLGGTMEVIGGRLQGIGQVGGTTNFAGGTIAPGNSIGTLTLAGDYTGSGGTLEIESVLGDDASATDKLVVTGNTSGSTNVRVINLGGAGAQTTEGIRIIEVGGVSAGSFTLLGSYTFEGAPAIVAGAYAYRLYQGGVSTPADGDWYLRSALLNPSGPATPLYQAGAPLYEAYAGVLQNFNALDTLQQRLGNRSWSDNAADADISRRSVGAESGTWGRIMARRSGTDSKYSTTGADYDSGIWQLQAGADGTLYSGDAGSLIGGISMRYGTISADVSSVYGSGSIDSTGYGLGGSLTWYGDTGFYVDAQANATWYDSDLFSAAAGRSLVAGNDGFGYALGLEAGQQVALGGNWSLTPQAQLTYSSIDYDDFRDVFGSDVALARSHDLKGRLGISADYEDSWKDDANQTSRLHAYGIANLYYNFQSEARTTLSGVSLSSEPEALWGGIGLGGTYSWGNDRYALYGEALVDTSLRNFGDSHALTGRMGFNMRF</sequence>
<evidence type="ECO:0000256" key="1">
    <source>
        <dbReference type="ARBA" id="ARBA00022729"/>
    </source>
</evidence>
<organism evidence="4 5">
    <name type="scientific">Shinella oryzae</name>
    <dbReference type="NCBI Taxonomy" id="2871820"/>
    <lineage>
        <taxon>Bacteria</taxon>
        <taxon>Pseudomonadati</taxon>
        <taxon>Pseudomonadota</taxon>
        <taxon>Alphaproteobacteria</taxon>
        <taxon>Hyphomicrobiales</taxon>
        <taxon>Rhizobiaceae</taxon>
        <taxon>Shinella</taxon>
    </lineage>
</organism>
<dbReference type="SMART" id="SM00869">
    <property type="entry name" value="Autotransporter"/>
    <property type="match status" value="1"/>
</dbReference>
<dbReference type="InterPro" id="IPR013425">
    <property type="entry name" value="Autotrns_rpt"/>
</dbReference>
<dbReference type="InterPro" id="IPR011050">
    <property type="entry name" value="Pectin_lyase_fold/virulence"/>
</dbReference>
<keyword evidence="5" id="KW-1185">Reference proteome</keyword>
<evidence type="ECO:0000313" key="4">
    <source>
        <dbReference type="EMBL" id="WLS06274.1"/>
    </source>
</evidence>
<dbReference type="InterPro" id="IPR012332">
    <property type="entry name" value="Autotransporter_pectin_lyase_C"/>
</dbReference>
<dbReference type="InterPro" id="IPR005546">
    <property type="entry name" value="Autotransporte_beta"/>
</dbReference>
<dbReference type="PANTHER" id="PTHR35037:SF3">
    <property type="entry name" value="C-TERMINAL REGION OF AIDA-LIKE PROTEIN"/>
    <property type="match status" value="1"/>
</dbReference>
<dbReference type="SUPFAM" id="SSF103515">
    <property type="entry name" value="Autotransporter"/>
    <property type="match status" value="1"/>
</dbReference>
<dbReference type="PANTHER" id="PTHR35037">
    <property type="entry name" value="C-TERMINAL REGION OF AIDA-LIKE PROTEIN"/>
    <property type="match status" value="1"/>
</dbReference>
<dbReference type="RefSeq" id="WP_306162610.1">
    <property type="nucleotide sequence ID" value="NZ_CP132315.1"/>
</dbReference>
<dbReference type="Gene3D" id="2.160.20.20">
    <property type="match status" value="1"/>
</dbReference>
<dbReference type="SUPFAM" id="SSF51126">
    <property type="entry name" value="Pectin lyase-like"/>
    <property type="match status" value="1"/>
</dbReference>
<dbReference type="Proteomes" id="UP001225788">
    <property type="component" value="Plasmid unnamed1"/>
</dbReference>
<dbReference type="CDD" id="cd01344">
    <property type="entry name" value="PL2_Passenger_AT"/>
    <property type="match status" value="1"/>
</dbReference>
<dbReference type="NCBIfam" id="TIGR02601">
    <property type="entry name" value="autotrns_rpt"/>
    <property type="match status" value="1"/>
</dbReference>
<dbReference type="Pfam" id="PF18883">
    <property type="entry name" value="AC_1"/>
    <property type="match status" value="1"/>
</dbReference>
<protein>
    <submittedName>
        <fullName evidence="4">Autotransporter outer membrane beta-barrel domain-containing protein</fullName>
    </submittedName>
</protein>
<dbReference type="Pfam" id="PF12951">
    <property type="entry name" value="PATR"/>
    <property type="match status" value="1"/>
</dbReference>
<dbReference type="InterPro" id="IPR051551">
    <property type="entry name" value="Autotransporter_adhesion"/>
</dbReference>
<dbReference type="EMBL" id="CP132315">
    <property type="protein sequence ID" value="WLS06274.1"/>
    <property type="molecule type" value="Genomic_DNA"/>
</dbReference>
<evidence type="ECO:0000313" key="5">
    <source>
        <dbReference type="Proteomes" id="UP001225788"/>
    </source>
</evidence>
<feature type="region of interest" description="Disordered" evidence="2">
    <location>
        <begin position="78"/>
        <end position="99"/>
    </location>
</feature>
<gene>
    <name evidence="4" type="ORF">Q9315_20735</name>
</gene>
<name>A0ABY9KEN4_9HYPH</name>
<keyword evidence="4" id="KW-0614">Plasmid</keyword>
<dbReference type="NCBIfam" id="TIGR01414">
    <property type="entry name" value="autotrans_barl"/>
    <property type="match status" value="1"/>
</dbReference>
<dbReference type="NCBIfam" id="TIGR04393">
    <property type="entry name" value="rpt_T5SS_PEPC"/>
    <property type="match status" value="3"/>
</dbReference>
<keyword evidence="1" id="KW-0732">Signal</keyword>
<dbReference type="InterPro" id="IPR030895">
    <property type="entry name" value="T5SS_PEPC_rpt"/>
</dbReference>
<dbReference type="InterPro" id="IPR043990">
    <property type="entry name" value="AC_1"/>
</dbReference>
<accession>A0ABY9KEN4</accession>
<dbReference type="Gene3D" id="2.40.128.130">
    <property type="entry name" value="Autotransporter beta-domain"/>
    <property type="match status" value="1"/>
</dbReference>
<proteinExistence type="predicted"/>
<dbReference type="InterPro" id="IPR006315">
    <property type="entry name" value="OM_autotransptr_brl_dom"/>
</dbReference>
<geneLocation type="plasmid" evidence="4 5">
    <name>unnamed1</name>
</geneLocation>
<dbReference type="PROSITE" id="PS51208">
    <property type="entry name" value="AUTOTRANSPORTER"/>
    <property type="match status" value="1"/>
</dbReference>
<reference evidence="4 5" key="1">
    <citation type="submission" date="2023-08" db="EMBL/GenBank/DDBJ databases">
        <title>Pathogen: clinical or host-associated sample.</title>
        <authorList>
            <person name="Hergert J."/>
            <person name="Casey R."/>
            <person name="Wagner J."/>
            <person name="Young E.L."/>
            <person name="Oakeson K.F."/>
        </authorList>
    </citation>
    <scope>NUCLEOTIDE SEQUENCE [LARGE SCALE GENOMIC DNA]</scope>
    <source>
        <strain evidence="4 5">UPHL-collab-2</strain>
        <plasmid evidence="4 5">unnamed1</plasmid>
    </source>
</reference>
<dbReference type="Pfam" id="PF03797">
    <property type="entry name" value="Autotransporter"/>
    <property type="match status" value="1"/>
</dbReference>
<evidence type="ECO:0000259" key="3">
    <source>
        <dbReference type="PROSITE" id="PS51208"/>
    </source>
</evidence>
<evidence type="ECO:0000256" key="2">
    <source>
        <dbReference type="SAM" id="MobiDB-lite"/>
    </source>
</evidence>